<dbReference type="EMBL" id="JAGVSJ010000078">
    <property type="protein sequence ID" value="MBX8632820.1"/>
    <property type="molecule type" value="Genomic_DNA"/>
</dbReference>
<feature type="non-terminal residue" evidence="2">
    <location>
        <position position="65"/>
    </location>
</feature>
<organism evidence="2 3">
    <name type="scientific">Candidatus Sysuiplasma superficiale</name>
    <dbReference type="NCBI Taxonomy" id="2823368"/>
    <lineage>
        <taxon>Archaea</taxon>
        <taxon>Methanobacteriati</taxon>
        <taxon>Thermoplasmatota</taxon>
        <taxon>Thermoplasmata</taxon>
        <taxon>Candidatus Sysuiplasmatales</taxon>
        <taxon>Candidatus Sysuiplasmataceae</taxon>
        <taxon>Candidatus Sysuiplasma</taxon>
    </lineage>
</organism>
<gene>
    <name evidence="2" type="ORF">J9259_09980</name>
</gene>
<dbReference type="Proteomes" id="UP000716004">
    <property type="component" value="Unassembled WGS sequence"/>
</dbReference>
<dbReference type="NCBIfam" id="TIGR00229">
    <property type="entry name" value="sensory_box"/>
    <property type="match status" value="1"/>
</dbReference>
<protein>
    <submittedName>
        <fullName evidence="2">PAS domain S-box protein</fullName>
    </submittedName>
</protein>
<dbReference type="Pfam" id="PF00989">
    <property type="entry name" value="PAS"/>
    <property type="match status" value="1"/>
</dbReference>
<evidence type="ECO:0000259" key="1">
    <source>
        <dbReference type="PROSITE" id="PS50112"/>
    </source>
</evidence>
<name>A0A8J8CF52_9ARCH</name>
<sequence length="65" mass="7483">MLEGIGETYFEVDRKGNLTLFNDTLCGITGYSREELAGMNYTNYVSRKTAERLYEVFDNVFLTGR</sequence>
<reference evidence="2" key="1">
    <citation type="submission" date="2021-04" db="EMBL/GenBank/DDBJ databases">
        <title>Genomic insights into ecological role and evolution of a novel Thermoplasmata order Candidatus Sysuiplasmatales.</title>
        <authorList>
            <person name="Yuan Y."/>
        </authorList>
    </citation>
    <scope>NUCLEOTIDE SEQUENCE</scope>
    <source>
        <strain evidence="2">YP2-bin.285</strain>
    </source>
</reference>
<dbReference type="InterPro" id="IPR000014">
    <property type="entry name" value="PAS"/>
</dbReference>
<evidence type="ECO:0000313" key="3">
    <source>
        <dbReference type="Proteomes" id="UP000716004"/>
    </source>
</evidence>
<feature type="domain" description="PAS" evidence="1">
    <location>
        <begin position="1"/>
        <end position="64"/>
    </location>
</feature>
<proteinExistence type="predicted"/>
<dbReference type="AlphaFoldDB" id="A0A8J8CF52"/>
<accession>A0A8J8CF52</accession>
<dbReference type="SUPFAM" id="SSF55785">
    <property type="entry name" value="PYP-like sensor domain (PAS domain)"/>
    <property type="match status" value="1"/>
</dbReference>
<evidence type="ECO:0000313" key="2">
    <source>
        <dbReference type="EMBL" id="MBX8632820.1"/>
    </source>
</evidence>
<dbReference type="PROSITE" id="PS50112">
    <property type="entry name" value="PAS"/>
    <property type="match status" value="1"/>
</dbReference>
<comment type="caution">
    <text evidence="2">The sequence shown here is derived from an EMBL/GenBank/DDBJ whole genome shotgun (WGS) entry which is preliminary data.</text>
</comment>
<dbReference type="Gene3D" id="3.30.450.20">
    <property type="entry name" value="PAS domain"/>
    <property type="match status" value="1"/>
</dbReference>
<dbReference type="InterPro" id="IPR035965">
    <property type="entry name" value="PAS-like_dom_sf"/>
</dbReference>
<dbReference type="SMART" id="SM00091">
    <property type="entry name" value="PAS"/>
    <property type="match status" value="1"/>
</dbReference>
<dbReference type="GO" id="GO:0006355">
    <property type="term" value="P:regulation of DNA-templated transcription"/>
    <property type="evidence" value="ECO:0007669"/>
    <property type="project" value="InterPro"/>
</dbReference>
<dbReference type="InterPro" id="IPR013767">
    <property type="entry name" value="PAS_fold"/>
</dbReference>
<dbReference type="CDD" id="cd00130">
    <property type="entry name" value="PAS"/>
    <property type="match status" value="1"/>
</dbReference>